<proteinExistence type="predicted"/>
<protein>
    <submittedName>
        <fullName evidence="1">Site-specific DNA-methyltransferase</fullName>
    </submittedName>
</protein>
<evidence type="ECO:0000313" key="2">
    <source>
        <dbReference type="Proteomes" id="UP000306319"/>
    </source>
</evidence>
<dbReference type="Proteomes" id="UP000306319">
    <property type="component" value="Unassembled WGS sequence"/>
</dbReference>
<gene>
    <name evidence="1" type="ORF">E5331_01095</name>
</gene>
<dbReference type="EMBL" id="SRYB01000001">
    <property type="protein sequence ID" value="TGY81007.1"/>
    <property type="molecule type" value="Genomic_DNA"/>
</dbReference>
<sequence length="231" mass="26380">MNPKSNIILGDSFEVLKSMADKSIDLALCDCPYGIDICSSGRLIKEKGRQYKAWDKQAPSAEFFKELLRVSKNAIIFGANHFIERIPINSKCWIVWDKEQPEALSFAMCELALTTFDRSAKIFRYSAARQTVKEKRIHPTQKPVALYCWIFKNFTKPGDLILDTHLGSGSSRIAAYHMGLDFIGCEIDPEYYSAQDERFKQECMGVTHIGDKIITQYNLFNEDQNGEDKNI</sequence>
<keyword evidence="2" id="KW-1185">Reference proteome</keyword>
<comment type="caution">
    <text evidence="1">The sequence shown here is derived from an EMBL/GenBank/DDBJ whole genome shotgun (WGS) entry which is preliminary data.</text>
</comment>
<evidence type="ECO:0000313" key="1">
    <source>
        <dbReference type="EMBL" id="TGY81007.1"/>
    </source>
</evidence>
<name>A0AC61RIU6_9BACT</name>
<accession>A0AC61RIU6</accession>
<reference evidence="1" key="1">
    <citation type="submission" date="2019-04" db="EMBL/GenBank/DDBJ databases">
        <title>Microbes associate with the intestines of laboratory mice.</title>
        <authorList>
            <person name="Navarre W."/>
            <person name="Wong E."/>
            <person name="Huang K."/>
            <person name="Tropini C."/>
            <person name="Ng K."/>
            <person name="Yu B."/>
        </authorList>
    </citation>
    <scope>NUCLEOTIDE SEQUENCE</scope>
    <source>
        <strain evidence="1">NM04_E33</strain>
    </source>
</reference>
<organism evidence="1 2">
    <name type="scientific">Lepagella muris</name>
    <dbReference type="NCBI Taxonomy" id="3032870"/>
    <lineage>
        <taxon>Bacteria</taxon>
        <taxon>Pseudomonadati</taxon>
        <taxon>Bacteroidota</taxon>
        <taxon>Bacteroidia</taxon>
        <taxon>Bacteroidales</taxon>
        <taxon>Muribaculaceae</taxon>
        <taxon>Lepagella</taxon>
    </lineage>
</organism>